<protein>
    <submittedName>
        <fullName evidence="2">Microviridin/marinostatin family tricyclic proteinase inhibitor</fullName>
    </submittedName>
</protein>
<name>A0ABS3YG32_9BACT</name>
<organism evidence="2 3">
    <name type="scientific">Chitinophaga chungangae</name>
    <dbReference type="NCBI Taxonomy" id="2821488"/>
    <lineage>
        <taxon>Bacteria</taxon>
        <taxon>Pseudomonadati</taxon>
        <taxon>Bacteroidota</taxon>
        <taxon>Chitinophagia</taxon>
        <taxon>Chitinophagales</taxon>
        <taxon>Chitinophagaceae</taxon>
        <taxon>Chitinophaga</taxon>
    </lineage>
</organism>
<dbReference type="NCBIfam" id="NF033738">
    <property type="entry name" value="microvirid_RiPP"/>
    <property type="match status" value="1"/>
</dbReference>
<dbReference type="InterPro" id="IPR022217">
    <property type="entry name" value="Prot_inh_I10_marinostatin"/>
</dbReference>
<evidence type="ECO:0000313" key="2">
    <source>
        <dbReference type="EMBL" id="MBO9153641.1"/>
    </source>
</evidence>
<comment type="caution">
    <text evidence="2">The sequence shown here is derived from an EMBL/GenBank/DDBJ whole genome shotgun (WGS) entry which is preliminary data.</text>
</comment>
<dbReference type="Pfam" id="PF12559">
    <property type="entry name" value="Inhibitor_I10"/>
    <property type="match status" value="1"/>
</dbReference>
<proteinExistence type="predicted"/>
<dbReference type="EMBL" id="JAGHKP010000003">
    <property type="protein sequence ID" value="MBO9153641.1"/>
    <property type="molecule type" value="Genomic_DNA"/>
</dbReference>
<keyword evidence="3" id="KW-1185">Reference proteome</keyword>
<reference evidence="3" key="1">
    <citation type="submission" date="2021-03" db="EMBL/GenBank/DDBJ databases">
        <title>Assistant Professor.</title>
        <authorList>
            <person name="Huq M.A."/>
        </authorList>
    </citation>
    <scope>NUCLEOTIDE SEQUENCE [LARGE SCALE GENOMIC DNA]</scope>
    <source>
        <strain evidence="3">MAH-28</strain>
    </source>
</reference>
<sequence length="61" mass="7195">MKPNEKVLTPFFAQFLESQQKTALTKQQQQALENNWTSKLSDVPDQTHKYPSDGDEEWWLL</sequence>
<feature type="region of interest" description="Disordered" evidence="1">
    <location>
        <begin position="35"/>
        <end position="61"/>
    </location>
</feature>
<evidence type="ECO:0000256" key="1">
    <source>
        <dbReference type="SAM" id="MobiDB-lite"/>
    </source>
</evidence>
<dbReference type="RefSeq" id="WP_209146652.1">
    <property type="nucleotide sequence ID" value="NZ_JAGHKP010000003.1"/>
</dbReference>
<dbReference type="Proteomes" id="UP000679126">
    <property type="component" value="Unassembled WGS sequence"/>
</dbReference>
<accession>A0ABS3YG32</accession>
<evidence type="ECO:0000313" key="3">
    <source>
        <dbReference type="Proteomes" id="UP000679126"/>
    </source>
</evidence>
<gene>
    <name evidence="2" type="ORF">J7I43_15540</name>
</gene>